<reference evidence="2 3" key="1">
    <citation type="submission" date="2024-05" db="EMBL/GenBank/DDBJ databases">
        <authorList>
            <person name="Haq I."/>
            <person name="Ullah Z."/>
            <person name="Ahmad R."/>
            <person name="Li M."/>
            <person name="Tong Y."/>
        </authorList>
    </citation>
    <scope>NUCLEOTIDE SEQUENCE [LARGE SCALE GENOMIC DNA]</scope>
    <source>
        <strain evidence="2 3">16A2E</strain>
    </source>
</reference>
<comment type="caution">
    <text evidence="2">The sequence shown here is derived from an EMBL/GenBank/DDBJ whole genome shotgun (WGS) entry which is preliminary data.</text>
</comment>
<dbReference type="PANTHER" id="PTHR46211">
    <property type="entry name" value="GLYCEROPHOSPHORYL DIESTER PHOSPHODIESTERASE"/>
    <property type="match status" value="1"/>
</dbReference>
<dbReference type="RefSeq" id="WP_345824800.1">
    <property type="nucleotide sequence ID" value="NZ_JBDIML010000002.1"/>
</dbReference>
<protein>
    <submittedName>
        <fullName evidence="2">Glycerophosphodiester phosphodiesterase family protein</fullName>
    </submittedName>
</protein>
<dbReference type="PANTHER" id="PTHR46211:SF1">
    <property type="entry name" value="GLYCEROPHOSPHODIESTER PHOSPHODIESTERASE, CYTOPLASMIC"/>
    <property type="match status" value="1"/>
</dbReference>
<gene>
    <name evidence="2" type="ORF">ABC228_09085</name>
</gene>
<dbReference type="SUPFAM" id="SSF51695">
    <property type="entry name" value="PLC-like phosphodiesterases"/>
    <property type="match status" value="1"/>
</dbReference>
<dbReference type="InterPro" id="IPR030395">
    <property type="entry name" value="GP_PDE_dom"/>
</dbReference>
<keyword evidence="3" id="KW-1185">Reference proteome</keyword>
<organism evidence="2 3">
    <name type="scientific">Ornithinibacillus xuwenensis</name>
    <dbReference type="NCBI Taxonomy" id="3144668"/>
    <lineage>
        <taxon>Bacteria</taxon>
        <taxon>Bacillati</taxon>
        <taxon>Bacillota</taxon>
        <taxon>Bacilli</taxon>
        <taxon>Bacillales</taxon>
        <taxon>Bacillaceae</taxon>
        <taxon>Ornithinibacillus</taxon>
    </lineage>
</organism>
<dbReference type="Proteomes" id="UP001444625">
    <property type="component" value="Unassembled WGS sequence"/>
</dbReference>
<evidence type="ECO:0000259" key="1">
    <source>
        <dbReference type="PROSITE" id="PS51704"/>
    </source>
</evidence>
<evidence type="ECO:0000313" key="3">
    <source>
        <dbReference type="Proteomes" id="UP001444625"/>
    </source>
</evidence>
<dbReference type="PROSITE" id="PS51704">
    <property type="entry name" value="GP_PDE"/>
    <property type="match status" value="1"/>
</dbReference>
<dbReference type="Pfam" id="PF03009">
    <property type="entry name" value="GDPD"/>
    <property type="match status" value="1"/>
</dbReference>
<feature type="domain" description="GP-PDE" evidence="1">
    <location>
        <begin position="3"/>
        <end position="230"/>
    </location>
</feature>
<proteinExistence type="predicted"/>
<dbReference type="EMBL" id="JBDIML010000002">
    <property type="protein sequence ID" value="MEN2767342.1"/>
    <property type="molecule type" value="Genomic_DNA"/>
</dbReference>
<dbReference type="Gene3D" id="3.20.20.190">
    <property type="entry name" value="Phosphatidylinositol (PI) phosphodiesterase"/>
    <property type="match status" value="1"/>
</dbReference>
<sequence length="245" mass="28241">MNIRGIGHRGYPVKYPENTMSSFQAAIALGYTHMELDVHLSKDGVPVVMHDSRIDRMTDGTGEIRLYTLSELKNFRVEQNERIPTLEEVLLLAKDQIIVSIELKDTKLYKGIEEKVYEVIQKVGMLDQVYVISFNHRSLAILREISKEIKIGPLVSKLKRSHFRLIERLNAAYIAVKQSSVDEKCIKKCEAEGIQLVVWTVNNVERMRFFKKYPSVLVTTDELEILKEVYHPSSYTNNILEKISV</sequence>
<accession>A0ABU9XGG5</accession>
<evidence type="ECO:0000313" key="2">
    <source>
        <dbReference type="EMBL" id="MEN2767342.1"/>
    </source>
</evidence>
<name>A0ABU9XGG5_9BACI</name>
<dbReference type="InterPro" id="IPR017946">
    <property type="entry name" value="PLC-like_Pdiesterase_TIM-brl"/>
</dbReference>